<feature type="region of interest" description="Disordered" evidence="1">
    <location>
        <begin position="50"/>
        <end position="73"/>
    </location>
</feature>
<reference evidence="3 4" key="1">
    <citation type="journal article" date="2020" name="Nat. Food">
        <title>A phased Vanilla planifolia genome enables genetic improvement of flavour and production.</title>
        <authorList>
            <person name="Hasing T."/>
            <person name="Tang H."/>
            <person name="Brym M."/>
            <person name="Khazi F."/>
            <person name="Huang T."/>
            <person name="Chambers A.H."/>
        </authorList>
    </citation>
    <scope>NUCLEOTIDE SEQUENCE [LARGE SCALE GENOMIC DNA]</scope>
    <source>
        <tissue evidence="3">Leaf</tissue>
    </source>
</reference>
<dbReference type="AlphaFoldDB" id="A0A835PRD9"/>
<dbReference type="EMBL" id="JADCNM010000013">
    <property type="protein sequence ID" value="KAG0455928.1"/>
    <property type="molecule type" value="Genomic_DNA"/>
</dbReference>
<feature type="signal peptide" evidence="2">
    <location>
        <begin position="1"/>
        <end position="33"/>
    </location>
</feature>
<evidence type="ECO:0000313" key="4">
    <source>
        <dbReference type="Proteomes" id="UP000639772"/>
    </source>
</evidence>
<feature type="chain" id="PRO_5032891374" evidence="2">
    <location>
        <begin position="34"/>
        <end position="73"/>
    </location>
</feature>
<keyword evidence="2" id="KW-0732">Signal</keyword>
<sequence>MAVPFVHVSTKLISRLRALLLLLFILVAELTSARPVDVWHMNELAKGRIPPSAPSKKVHASPELRRRRHLAAF</sequence>
<proteinExistence type="predicted"/>
<evidence type="ECO:0000313" key="3">
    <source>
        <dbReference type="EMBL" id="KAG0455928.1"/>
    </source>
</evidence>
<comment type="caution">
    <text evidence="3">The sequence shown here is derived from an EMBL/GenBank/DDBJ whole genome shotgun (WGS) entry which is preliminary data.</text>
</comment>
<accession>A0A835PRD9</accession>
<protein>
    <submittedName>
        <fullName evidence="3">Uncharacterized protein</fullName>
    </submittedName>
</protein>
<name>A0A835PRD9_VANPL</name>
<dbReference type="Proteomes" id="UP000639772">
    <property type="component" value="Chromosome 13"/>
</dbReference>
<evidence type="ECO:0000256" key="2">
    <source>
        <dbReference type="SAM" id="SignalP"/>
    </source>
</evidence>
<evidence type="ECO:0000256" key="1">
    <source>
        <dbReference type="SAM" id="MobiDB-lite"/>
    </source>
</evidence>
<organism evidence="3 4">
    <name type="scientific">Vanilla planifolia</name>
    <name type="common">Vanilla</name>
    <dbReference type="NCBI Taxonomy" id="51239"/>
    <lineage>
        <taxon>Eukaryota</taxon>
        <taxon>Viridiplantae</taxon>
        <taxon>Streptophyta</taxon>
        <taxon>Embryophyta</taxon>
        <taxon>Tracheophyta</taxon>
        <taxon>Spermatophyta</taxon>
        <taxon>Magnoliopsida</taxon>
        <taxon>Liliopsida</taxon>
        <taxon>Asparagales</taxon>
        <taxon>Orchidaceae</taxon>
        <taxon>Vanilloideae</taxon>
        <taxon>Vanilleae</taxon>
        <taxon>Vanilla</taxon>
    </lineage>
</organism>
<gene>
    <name evidence="3" type="ORF">HPP92_023716</name>
</gene>